<name>A0A0R3TJ73_RODNA</name>
<accession>A0A0R3TJ73</accession>
<dbReference type="Proteomes" id="UP000278807">
    <property type="component" value="Unassembled WGS sequence"/>
</dbReference>
<gene>
    <name evidence="1" type="ORF">HNAJ_LOCUS7109</name>
</gene>
<reference evidence="3" key="1">
    <citation type="submission" date="2017-02" db="UniProtKB">
        <authorList>
            <consortium name="WormBaseParasite"/>
        </authorList>
    </citation>
    <scope>IDENTIFICATION</scope>
</reference>
<protein>
    <submittedName>
        <fullName evidence="3">Secreted protein</fullName>
    </submittedName>
</protein>
<evidence type="ECO:0000313" key="3">
    <source>
        <dbReference type="WBParaSite" id="HNAJ_0000711401-mRNA-1"/>
    </source>
</evidence>
<keyword evidence="2" id="KW-1185">Reference proteome</keyword>
<dbReference type="EMBL" id="UZAE01010572">
    <property type="protein sequence ID" value="VDO02969.1"/>
    <property type="molecule type" value="Genomic_DNA"/>
</dbReference>
<dbReference type="WBParaSite" id="HNAJ_0000711401-mRNA-1">
    <property type="protein sequence ID" value="HNAJ_0000711401-mRNA-1"/>
    <property type="gene ID" value="HNAJ_0000711401"/>
</dbReference>
<evidence type="ECO:0000313" key="1">
    <source>
        <dbReference type="EMBL" id="VDO02969.1"/>
    </source>
</evidence>
<organism evidence="3">
    <name type="scientific">Rodentolepis nana</name>
    <name type="common">Dwarf tapeworm</name>
    <name type="synonym">Hymenolepis nana</name>
    <dbReference type="NCBI Taxonomy" id="102285"/>
    <lineage>
        <taxon>Eukaryota</taxon>
        <taxon>Metazoa</taxon>
        <taxon>Spiralia</taxon>
        <taxon>Lophotrochozoa</taxon>
        <taxon>Platyhelminthes</taxon>
        <taxon>Cestoda</taxon>
        <taxon>Eucestoda</taxon>
        <taxon>Cyclophyllidea</taxon>
        <taxon>Hymenolepididae</taxon>
        <taxon>Rodentolepis</taxon>
    </lineage>
</organism>
<proteinExistence type="predicted"/>
<dbReference type="AlphaFoldDB" id="A0A0R3TJ73"/>
<evidence type="ECO:0000313" key="2">
    <source>
        <dbReference type="Proteomes" id="UP000278807"/>
    </source>
</evidence>
<reference evidence="1 2" key="2">
    <citation type="submission" date="2018-11" db="EMBL/GenBank/DDBJ databases">
        <authorList>
            <consortium name="Pathogen Informatics"/>
        </authorList>
    </citation>
    <scope>NUCLEOTIDE SEQUENCE [LARGE SCALE GENOMIC DNA]</scope>
</reference>
<sequence>MPANWVEVPVVRLWMASTSKLDYVFLLVLYPTSRSFVEWLSHWTVFHSRPIDFNGRPLSLCHHQQNEF</sequence>